<organism evidence="15 16">
    <name type="scientific">Littorina saxatilis</name>
    <dbReference type="NCBI Taxonomy" id="31220"/>
    <lineage>
        <taxon>Eukaryota</taxon>
        <taxon>Metazoa</taxon>
        <taxon>Spiralia</taxon>
        <taxon>Lophotrochozoa</taxon>
        <taxon>Mollusca</taxon>
        <taxon>Gastropoda</taxon>
        <taxon>Caenogastropoda</taxon>
        <taxon>Littorinimorpha</taxon>
        <taxon>Littorinoidea</taxon>
        <taxon>Littorinidae</taxon>
        <taxon>Littorina</taxon>
    </lineage>
</organism>
<evidence type="ECO:0000256" key="6">
    <source>
        <dbReference type="ARBA" id="ARBA00022801"/>
    </source>
</evidence>
<protein>
    <recommendedName>
        <fullName evidence="4">beta-mannosidase</fullName>
        <ecNumber evidence="4">3.2.1.25</ecNumber>
    </recommendedName>
    <alternativeName>
        <fullName evidence="10">Mannanase</fullName>
    </alternativeName>
</protein>
<dbReference type="GO" id="GO:0004567">
    <property type="term" value="F:beta-mannosidase activity"/>
    <property type="evidence" value="ECO:0007669"/>
    <property type="project" value="UniProtKB-EC"/>
</dbReference>
<dbReference type="InterPro" id="IPR036156">
    <property type="entry name" value="Beta-gal/glucu_dom_sf"/>
</dbReference>
<name>A0AAN9BQI1_9CAEN</name>
<evidence type="ECO:0000256" key="5">
    <source>
        <dbReference type="ARBA" id="ARBA00022729"/>
    </source>
</evidence>
<evidence type="ECO:0000256" key="3">
    <source>
        <dbReference type="ARBA" id="ARBA00007401"/>
    </source>
</evidence>
<dbReference type="Pfam" id="PF00703">
    <property type="entry name" value="Glyco_hydro_2"/>
    <property type="match status" value="1"/>
</dbReference>
<evidence type="ECO:0000313" key="15">
    <source>
        <dbReference type="EMBL" id="KAK7109882.1"/>
    </source>
</evidence>
<dbReference type="InterPro" id="IPR008979">
    <property type="entry name" value="Galactose-bd-like_sf"/>
</dbReference>
<dbReference type="Gene3D" id="2.60.120.260">
    <property type="entry name" value="Galactose-binding domain-like"/>
    <property type="match status" value="1"/>
</dbReference>
<evidence type="ECO:0000256" key="7">
    <source>
        <dbReference type="ARBA" id="ARBA00023180"/>
    </source>
</evidence>
<proteinExistence type="inferred from homology"/>
<accession>A0AAN9BQI1</accession>
<keyword evidence="5 11" id="KW-0732">Signal</keyword>
<evidence type="ECO:0000256" key="4">
    <source>
        <dbReference type="ARBA" id="ARBA00012754"/>
    </source>
</evidence>
<dbReference type="SUPFAM" id="SSF51445">
    <property type="entry name" value="(Trans)glycosidases"/>
    <property type="match status" value="1"/>
</dbReference>
<dbReference type="PANTHER" id="PTHR43730">
    <property type="entry name" value="BETA-MANNOSIDASE"/>
    <property type="match status" value="1"/>
</dbReference>
<keyword evidence="8" id="KW-0458">Lysosome</keyword>
<dbReference type="Pfam" id="PF22666">
    <property type="entry name" value="Glyco_hydro_2_N2"/>
    <property type="match status" value="1"/>
</dbReference>
<dbReference type="EMBL" id="JBAMIC010000003">
    <property type="protein sequence ID" value="KAK7109882.1"/>
    <property type="molecule type" value="Genomic_DNA"/>
</dbReference>
<feature type="chain" id="PRO_5042863932" description="beta-mannosidase" evidence="11">
    <location>
        <begin position="26"/>
        <end position="931"/>
    </location>
</feature>
<dbReference type="PANTHER" id="PTHR43730:SF1">
    <property type="entry name" value="BETA-MANNOSIDASE"/>
    <property type="match status" value="1"/>
</dbReference>
<dbReference type="Pfam" id="PF17753">
    <property type="entry name" value="Ig_mannosidase"/>
    <property type="match status" value="1"/>
</dbReference>
<evidence type="ECO:0000256" key="10">
    <source>
        <dbReference type="ARBA" id="ARBA00033445"/>
    </source>
</evidence>
<dbReference type="EC" id="3.2.1.25" evidence="4"/>
<dbReference type="FunFam" id="2.60.40.10:FF:000650">
    <property type="entry name" value="Mannosidase beta"/>
    <property type="match status" value="1"/>
</dbReference>
<dbReference type="InterPro" id="IPR041625">
    <property type="entry name" value="Beta-mannosidase_Ig"/>
</dbReference>
<feature type="domain" description="Glycoside hydrolase family 2 immunoglobulin-like beta-sandwich" evidence="12">
    <location>
        <begin position="226"/>
        <end position="332"/>
    </location>
</feature>
<evidence type="ECO:0000259" key="13">
    <source>
        <dbReference type="Pfam" id="PF17753"/>
    </source>
</evidence>
<keyword evidence="9" id="KW-0326">Glycosidase</keyword>
<dbReference type="InterPro" id="IPR013783">
    <property type="entry name" value="Ig-like_fold"/>
</dbReference>
<dbReference type="InterPro" id="IPR050887">
    <property type="entry name" value="Beta-mannosidase_GH2"/>
</dbReference>
<comment type="caution">
    <text evidence="15">The sequence shown here is derived from an EMBL/GenBank/DDBJ whole genome shotgun (WGS) entry which is preliminary data.</text>
</comment>
<dbReference type="Gene3D" id="2.60.40.10">
    <property type="entry name" value="Immunoglobulins"/>
    <property type="match status" value="2"/>
</dbReference>
<dbReference type="InterPro" id="IPR017853">
    <property type="entry name" value="GH"/>
</dbReference>
<keyword evidence="7" id="KW-0325">Glycoprotein</keyword>
<dbReference type="AlphaFoldDB" id="A0AAN9BQI1"/>
<comment type="subcellular location">
    <subcellularLocation>
        <location evidence="2">Lysosome</location>
    </subcellularLocation>
</comment>
<dbReference type="Gene3D" id="3.20.20.80">
    <property type="entry name" value="Glycosidases"/>
    <property type="match status" value="1"/>
</dbReference>
<dbReference type="Proteomes" id="UP001374579">
    <property type="component" value="Unassembled WGS sequence"/>
</dbReference>
<dbReference type="GO" id="GO:0005764">
    <property type="term" value="C:lysosome"/>
    <property type="evidence" value="ECO:0007669"/>
    <property type="project" value="UniProtKB-SubCell"/>
</dbReference>
<dbReference type="SUPFAM" id="SSF49785">
    <property type="entry name" value="Galactose-binding domain-like"/>
    <property type="match status" value="1"/>
</dbReference>
<evidence type="ECO:0000256" key="9">
    <source>
        <dbReference type="ARBA" id="ARBA00023295"/>
    </source>
</evidence>
<feature type="signal peptide" evidence="11">
    <location>
        <begin position="1"/>
        <end position="25"/>
    </location>
</feature>
<evidence type="ECO:0000259" key="14">
    <source>
        <dbReference type="Pfam" id="PF22666"/>
    </source>
</evidence>
<dbReference type="InterPro" id="IPR006102">
    <property type="entry name" value="Ig-like_GH2"/>
</dbReference>
<gene>
    <name evidence="15" type="ORF">V1264_013842</name>
</gene>
<keyword evidence="6" id="KW-0378">Hydrolase</keyword>
<dbReference type="GO" id="GO:0005975">
    <property type="term" value="P:carbohydrate metabolic process"/>
    <property type="evidence" value="ECO:0007669"/>
    <property type="project" value="InterPro"/>
</dbReference>
<evidence type="ECO:0000256" key="8">
    <source>
        <dbReference type="ARBA" id="ARBA00023228"/>
    </source>
</evidence>
<evidence type="ECO:0000256" key="11">
    <source>
        <dbReference type="SAM" id="SignalP"/>
    </source>
</evidence>
<comment type="similarity">
    <text evidence="3">Belongs to the glycosyl hydrolase 2 family.</text>
</comment>
<dbReference type="GO" id="GO:0006516">
    <property type="term" value="P:glycoprotein catabolic process"/>
    <property type="evidence" value="ECO:0007669"/>
    <property type="project" value="TreeGrafter"/>
</dbReference>
<evidence type="ECO:0000256" key="1">
    <source>
        <dbReference type="ARBA" id="ARBA00000829"/>
    </source>
</evidence>
<keyword evidence="16" id="KW-1185">Reference proteome</keyword>
<feature type="domain" description="Beta-mannosidase Ig-fold" evidence="13">
    <location>
        <begin position="860"/>
        <end position="928"/>
    </location>
</feature>
<evidence type="ECO:0000256" key="2">
    <source>
        <dbReference type="ARBA" id="ARBA00004371"/>
    </source>
</evidence>
<reference evidence="15 16" key="1">
    <citation type="submission" date="2024-02" db="EMBL/GenBank/DDBJ databases">
        <title>Chromosome-scale genome assembly of the rough periwinkle Littorina saxatilis.</title>
        <authorList>
            <person name="De Jode A."/>
            <person name="Faria R."/>
            <person name="Formenti G."/>
            <person name="Sims Y."/>
            <person name="Smith T.P."/>
            <person name="Tracey A."/>
            <person name="Wood J.M.D."/>
            <person name="Zagrodzka Z.B."/>
            <person name="Johannesson K."/>
            <person name="Butlin R.K."/>
            <person name="Leder E.H."/>
        </authorList>
    </citation>
    <scope>NUCLEOTIDE SEQUENCE [LARGE SCALE GENOMIC DNA]</scope>
    <source>
        <strain evidence="15">Snail1</strain>
        <tissue evidence="15">Muscle</tissue>
    </source>
</reference>
<dbReference type="SUPFAM" id="SSF49303">
    <property type="entry name" value="beta-Galactosidase/glucuronidase domain"/>
    <property type="match status" value="2"/>
</dbReference>
<comment type="catalytic activity">
    <reaction evidence="1">
        <text>Hydrolysis of terminal, non-reducing beta-D-mannose residues in beta-D-mannosides.</text>
        <dbReference type="EC" id="3.2.1.25"/>
    </reaction>
</comment>
<sequence length="931" mass="105610">MNPARNVGLCVLCLFLVTMLGENNASVLQLDLTGTWTVSNSARGISVPGQVPGSMYTALMNSKVIEDPYYRDNDVKLAWVAHENWTYTRSFEVTSDMVQSQSILLVAESIDTVSTLFINGQQVATTNNMFIKYTWDVKSFIKQGTNSIRLEFQSATEYAAKQAASYPYTVPPVCPPPEYHGECHVNFIRKTPCSFAWDWGPSFPTQGVWLPIYLEAFNSAEIDLATVEVVPDSSGQGWTLRTKTYFNVRSGQSVTGQLKITLAVNKGLSEEHTVTLSHSSNVAAFDINVPRSANVKRWWPNGYGNQTLYDVIFVFTTSDGEMTSQTKRIGFRTVELVQDPVSSDPKQGLTFYFRVNGFPIFMKGINWIPADGFLERVTKDKVRSLLQSAADAHMNLLIAAGLGTYETEDFYDVTDELGIMVVRGLQFCDALYPTNQAFLDNIEREVTYQLRRLMHRPSIILWTGNDENEVALNSQWYDKHNAKRYDDDYLKLYISILMPIVKREIPSALYLTSTPSNGDQSIKVGYIKEDAQSEYYGDTHFYDYVSDLWVPDKLPVPRFVTEFGLQAWCHYDTLVSVFEQADMAYNSSQAVHRNHHPDGVSQIELQIARHLNFPSTSTPEPERFGRVIYLTQINQAMTLKSEAEHYRRFQNLLLPDGRGLTMGAVYWQLNDIWQAPTWASIDYSGRWKMLHYYATNFFKPVIVSPYLNGSDVIIYVVVDQIPTVDVRDSDTQRLRFEPMTKVEDIMKSSVESEDALDLASKVERATMGQLTVEIYSWNSFKPLSTSTVLYRLNTTAEAVWRQNVKSMITDAGCLSPKDCFIYTYLNKPTDGINNWIYLAELKDSNIPRANVTIASVQQASSPRGFTITLTTDAIAPFVWLEAGSMMGRFSDNGFLLVKMTFTVTFTAWRDDVDIHTLRSHLSVRSLMDVYK</sequence>
<evidence type="ECO:0000313" key="16">
    <source>
        <dbReference type="Proteomes" id="UP001374579"/>
    </source>
</evidence>
<dbReference type="InterPro" id="IPR054593">
    <property type="entry name" value="Beta-mannosidase-like_N2"/>
</dbReference>
<dbReference type="FunFam" id="3.20.20.80:FF:000050">
    <property type="entry name" value="Beta-mannosidase B"/>
    <property type="match status" value="1"/>
</dbReference>
<feature type="domain" description="Beta-mannosidase-like galactose-binding" evidence="14">
    <location>
        <begin position="36"/>
        <end position="209"/>
    </location>
</feature>
<evidence type="ECO:0000259" key="12">
    <source>
        <dbReference type="Pfam" id="PF00703"/>
    </source>
</evidence>
<dbReference type="FunFam" id="2.60.120.260:FF:000060">
    <property type="entry name" value="Probable beta-mannosidase"/>
    <property type="match status" value="1"/>
</dbReference>